<dbReference type="InterPro" id="IPR050446">
    <property type="entry name" value="FAD-oxidoreductase/Apoptosis"/>
</dbReference>
<dbReference type="RefSeq" id="WP_171224633.1">
    <property type="nucleotide sequence ID" value="NZ_CP053085.1"/>
</dbReference>
<dbReference type="CDD" id="cd03478">
    <property type="entry name" value="Rieske_AIFL_N"/>
    <property type="match status" value="1"/>
</dbReference>
<dbReference type="PROSITE" id="PS51296">
    <property type="entry name" value="RIESKE"/>
    <property type="match status" value="1"/>
</dbReference>
<dbReference type="Gene3D" id="3.50.50.60">
    <property type="entry name" value="FAD/NAD(P)-binding domain"/>
    <property type="match status" value="2"/>
</dbReference>
<dbReference type="Proteomes" id="UP000500938">
    <property type="component" value="Chromosome"/>
</dbReference>
<dbReference type="Pfam" id="PF00355">
    <property type="entry name" value="Rieske"/>
    <property type="match status" value="1"/>
</dbReference>
<keyword evidence="11" id="KW-1185">Reference proteome</keyword>
<accession>A0A6M4IJE5</accession>
<dbReference type="InterPro" id="IPR036188">
    <property type="entry name" value="FAD/NAD-bd_sf"/>
</dbReference>
<evidence type="ECO:0000259" key="9">
    <source>
        <dbReference type="PROSITE" id="PS51296"/>
    </source>
</evidence>
<dbReference type="AlphaFoldDB" id="A0A6M4IJE5"/>
<reference evidence="10 11" key="1">
    <citation type="submission" date="2020-05" db="EMBL/GenBank/DDBJ databases">
        <title>Complete genome sequence of Gemmatimonas greenlandica TET16.</title>
        <authorList>
            <person name="Zeng Y."/>
        </authorList>
    </citation>
    <scope>NUCLEOTIDE SEQUENCE [LARGE SCALE GENOMIC DNA]</scope>
    <source>
        <strain evidence="10 11">TET16</strain>
    </source>
</reference>
<dbReference type="KEGG" id="ggr:HKW67_06635"/>
<dbReference type="PRINTS" id="PR00368">
    <property type="entry name" value="FADPNR"/>
</dbReference>
<keyword evidence="2" id="KW-0285">Flavoprotein</keyword>
<keyword evidence="5" id="KW-0274">FAD</keyword>
<proteinExistence type="predicted"/>
<dbReference type="InterPro" id="IPR028202">
    <property type="entry name" value="Reductase_C"/>
</dbReference>
<evidence type="ECO:0000256" key="3">
    <source>
        <dbReference type="ARBA" id="ARBA00022714"/>
    </source>
</evidence>
<evidence type="ECO:0000256" key="4">
    <source>
        <dbReference type="ARBA" id="ARBA00022723"/>
    </source>
</evidence>
<comment type="cofactor">
    <cofactor evidence="1">
        <name>FAD</name>
        <dbReference type="ChEBI" id="CHEBI:57692"/>
    </cofactor>
</comment>
<gene>
    <name evidence="10" type="ORF">HKW67_06635</name>
</gene>
<keyword evidence="6" id="KW-0560">Oxidoreductase</keyword>
<keyword evidence="4" id="KW-0479">Metal-binding</keyword>
<dbReference type="Pfam" id="PF07992">
    <property type="entry name" value="Pyr_redox_2"/>
    <property type="match status" value="1"/>
</dbReference>
<evidence type="ECO:0000256" key="5">
    <source>
        <dbReference type="ARBA" id="ARBA00022827"/>
    </source>
</evidence>
<dbReference type="EMBL" id="CP053085">
    <property type="protein sequence ID" value="QJR35204.1"/>
    <property type="molecule type" value="Genomic_DNA"/>
</dbReference>
<dbReference type="PRINTS" id="PR00411">
    <property type="entry name" value="PNDRDTASEI"/>
</dbReference>
<dbReference type="GO" id="GO:0046872">
    <property type="term" value="F:metal ion binding"/>
    <property type="evidence" value="ECO:0007669"/>
    <property type="project" value="UniProtKB-KW"/>
</dbReference>
<dbReference type="Pfam" id="PF14759">
    <property type="entry name" value="Reductase_C"/>
    <property type="match status" value="1"/>
</dbReference>
<dbReference type="InterPro" id="IPR017941">
    <property type="entry name" value="Rieske_2Fe-2S"/>
</dbReference>
<keyword evidence="3" id="KW-0001">2Fe-2S</keyword>
<dbReference type="GO" id="GO:0005737">
    <property type="term" value="C:cytoplasm"/>
    <property type="evidence" value="ECO:0007669"/>
    <property type="project" value="TreeGrafter"/>
</dbReference>
<dbReference type="GO" id="GO:0016651">
    <property type="term" value="F:oxidoreductase activity, acting on NAD(P)H"/>
    <property type="evidence" value="ECO:0007669"/>
    <property type="project" value="TreeGrafter"/>
</dbReference>
<evidence type="ECO:0000256" key="6">
    <source>
        <dbReference type="ARBA" id="ARBA00023002"/>
    </source>
</evidence>
<dbReference type="InterPro" id="IPR036922">
    <property type="entry name" value="Rieske_2Fe-2S_sf"/>
</dbReference>
<dbReference type="PANTHER" id="PTHR43557:SF2">
    <property type="entry name" value="RIESKE DOMAIN-CONTAINING PROTEIN-RELATED"/>
    <property type="match status" value="1"/>
</dbReference>
<dbReference type="Gene3D" id="2.102.10.10">
    <property type="entry name" value="Rieske [2Fe-2S] iron-sulphur domain"/>
    <property type="match status" value="1"/>
</dbReference>
<dbReference type="InterPro" id="IPR023753">
    <property type="entry name" value="FAD/NAD-binding_dom"/>
</dbReference>
<dbReference type="InterPro" id="IPR016156">
    <property type="entry name" value="FAD/NAD-linked_Rdtase_dimer_sf"/>
</dbReference>
<evidence type="ECO:0000313" key="11">
    <source>
        <dbReference type="Proteomes" id="UP000500938"/>
    </source>
</evidence>
<dbReference type="Gene3D" id="3.30.390.30">
    <property type="match status" value="1"/>
</dbReference>
<evidence type="ECO:0000256" key="7">
    <source>
        <dbReference type="ARBA" id="ARBA00023004"/>
    </source>
</evidence>
<protein>
    <submittedName>
        <fullName evidence="10">FAD-dependent oxidoreductase</fullName>
    </submittedName>
</protein>
<evidence type="ECO:0000256" key="2">
    <source>
        <dbReference type="ARBA" id="ARBA00022630"/>
    </source>
</evidence>
<sequence>MSTTDTPLSGPDFSKGIPFADLSDGGQLLGHAQGEAVLLSRRGDDAFAIGATCSHYGGPLAEGLVEGDTVRCPWHHACFSIRTGEALAAPALSPVPCYTVERRGDEVFVTGKEARGALAASFPMPSSTSRSSTSSSAASLVRRVVIVGAGAAGAAGAEMLRRCGYDGAITMVDSDTDAPYDRPNLSKDYLAGNAPEEWIPLRPDGVYAEHGIEVVRAPAARIDREARVVEVTGHDALPYDALLLATGAEPVRLPLEGAELPHVHYLRSLDDSRAIIAAAKTARHIVVIGASFIGLEVAAALTTRGLPVQVVAPEDVPLGRILGPELGGAIRALHEEKGVIFHLERKPLRIERDTVVLDNQQRIPADLVVIGVGVRPRLDLAERAGLTMDRGVRVNEYLETSAPGIYAAGDIARWPDPHSGERLRVEHWVVAQRMGQVAARNILGAREAFVHVPYFWSAHYDMTISYVGHAESWDTLHTDGSAAERNLSVRYERDGKLLALATIFRDQESLQTERAMERSVATAPLS</sequence>
<dbReference type="GO" id="GO:0051537">
    <property type="term" value="F:2 iron, 2 sulfur cluster binding"/>
    <property type="evidence" value="ECO:0007669"/>
    <property type="project" value="UniProtKB-KW"/>
</dbReference>
<feature type="domain" description="Rieske" evidence="9">
    <location>
        <begin position="14"/>
        <end position="109"/>
    </location>
</feature>
<dbReference type="PANTHER" id="PTHR43557">
    <property type="entry name" value="APOPTOSIS-INDUCING FACTOR 1"/>
    <property type="match status" value="1"/>
</dbReference>
<evidence type="ECO:0000256" key="1">
    <source>
        <dbReference type="ARBA" id="ARBA00001974"/>
    </source>
</evidence>
<keyword evidence="7" id="KW-0408">Iron</keyword>
<evidence type="ECO:0000256" key="8">
    <source>
        <dbReference type="ARBA" id="ARBA00023014"/>
    </source>
</evidence>
<dbReference type="SUPFAM" id="SSF55424">
    <property type="entry name" value="FAD/NAD-linked reductases, dimerisation (C-terminal) domain"/>
    <property type="match status" value="1"/>
</dbReference>
<dbReference type="SUPFAM" id="SSF50022">
    <property type="entry name" value="ISP domain"/>
    <property type="match status" value="1"/>
</dbReference>
<dbReference type="SUPFAM" id="SSF51905">
    <property type="entry name" value="FAD/NAD(P)-binding domain"/>
    <property type="match status" value="1"/>
</dbReference>
<organism evidence="10 11">
    <name type="scientific">Gemmatimonas groenlandica</name>
    <dbReference type="NCBI Taxonomy" id="2732249"/>
    <lineage>
        <taxon>Bacteria</taxon>
        <taxon>Pseudomonadati</taxon>
        <taxon>Gemmatimonadota</taxon>
        <taxon>Gemmatimonadia</taxon>
        <taxon>Gemmatimonadales</taxon>
        <taxon>Gemmatimonadaceae</taxon>
        <taxon>Gemmatimonas</taxon>
    </lineage>
</organism>
<evidence type="ECO:0000313" key="10">
    <source>
        <dbReference type="EMBL" id="QJR35204.1"/>
    </source>
</evidence>
<name>A0A6M4IJE5_9BACT</name>
<keyword evidence="8" id="KW-0411">Iron-sulfur</keyword>